<comment type="caution">
    <text evidence="2">The sequence shown here is derived from an EMBL/GenBank/DDBJ whole genome shotgun (WGS) entry which is preliminary data.</text>
</comment>
<accession>A0A9D1VLY6</accession>
<proteinExistence type="predicted"/>
<evidence type="ECO:0000313" key="2">
    <source>
        <dbReference type="EMBL" id="HIX37273.1"/>
    </source>
</evidence>
<evidence type="ECO:0000313" key="3">
    <source>
        <dbReference type="Proteomes" id="UP000824230"/>
    </source>
</evidence>
<protein>
    <submittedName>
        <fullName evidence="2">Uncharacterized protein</fullName>
    </submittedName>
</protein>
<sequence>MKKSELLSEEKKKKIDNFFYYYKFHVLIGAFILIFLIIFIKDMVTKIDYDYSVAFLGNYGMSSDDSLALQQWFEEHGEDLNGDGEVHVQISDYSCPGDGEEGYDPQVFAAMQTRFIVDVQEGTSMIYFLNQEKYEDYKDQGIFPENVEDYVQIEDCKGYQKAGSPQSASDFMVALRILDEESGLSEKEEIQSYYAANERLLEEFIGE</sequence>
<dbReference type="AlphaFoldDB" id="A0A9D1VLY6"/>
<evidence type="ECO:0000256" key="1">
    <source>
        <dbReference type="SAM" id="Phobius"/>
    </source>
</evidence>
<organism evidence="2 3">
    <name type="scientific">Candidatus Blautia pullistercoris</name>
    <dbReference type="NCBI Taxonomy" id="2838499"/>
    <lineage>
        <taxon>Bacteria</taxon>
        <taxon>Bacillati</taxon>
        <taxon>Bacillota</taxon>
        <taxon>Clostridia</taxon>
        <taxon>Lachnospirales</taxon>
        <taxon>Lachnospiraceae</taxon>
        <taxon>Blautia</taxon>
    </lineage>
</organism>
<keyword evidence="1" id="KW-0812">Transmembrane</keyword>
<name>A0A9D1VLY6_9FIRM</name>
<keyword evidence="1" id="KW-0472">Membrane</keyword>
<keyword evidence="1" id="KW-1133">Transmembrane helix</keyword>
<gene>
    <name evidence="2" type="ORF">H9738_05300</name>
</gene>
<feature type="transmembrane region" description="Helical" evidence="1">
    <location>
        <begin position="20"/>
        <end position="40"/>
    </location>
</feature>
<dbReference type="EMBL" id="DXFG01000098">
    <property type="protein sequence ID" value="HIX37273.1"/>
    <property type="molecule type" value="Genomic_DNA"/>
</dbReference>
<reference evidence="2" key="1">
    <citation type="journal article" date="2021" name="PeerJ">
        <title>Extensive microbial diversity within the chicken gut microbiome revealed by metagenomics and culture.</title>
        <authorList>
            <person name="Gilroy R."/>
            <person name="Ravi A."/>
            <person name="Getino M."/>
            <person name="Pursley I."/>
            <person name="Horton D.L."/>
            <person name="Alikhan N.F."/>
            <person name="Baker D."/>
            <person name="Gharbi K."/>
            <person name="Hall N."/>
            <person name="Watson M."/>
            <person name="Adriaenssens E.M."/>
            <person name="Foster-Nyarko E."/>
            <person name="Jarju S."/>
            <person name="Secka A."/>
            <person name="Antonio M."/>
            <person name="Oren A."/>
            <person name="Chaudhuri R.R."/>
            <person name="La Ragione R."/>
            <person name="Hildebrand F."/>
            <person name="Pallen M.J."/>
        </authorList>
    </citation>
    <scope>NUCLEOTIDE SEQUENCE</scope>
    <source>
        <strain evidence="2">ChiHjej12B11-1927</strain>
    </source>
</reference>
<reference evidence="2" key="2">
    <citation type="submission" date="2021-04" db="EMBL/GenBank/DDBJ databases">
        <authorList>
            <person name="Gilroy R."/>
        </authorList>
    </citation>
    <scope>NUCLEOTIDE SEQUENCE</scope>
    <source>
        <strain evidence="2">ChiHjej12B11-1927</strain>
    </source>
</reference>
<dbReference type="Proteomes" id="UP000824230">
    <property type="component" value="Unassembled WGS sequence"/>
</dbReference>